<proteinExistence type="predicted"/>
<dbReference type="AlphaFoldDB" id="A0A1D6F9D5"/>
<organism evidence="2">
    <name type="scientific">Zea mays</name>
    <name type="common">Maize</name>
    <dbReference type="NCBI Taxonomy" id="4577"/>
    <lineage>
        <taxon>Eukaryota</taxon>
        <taxon>Viridiplantae</taxon>
        <taxon>Streptophyta</taxon>
        <taxon>Embryophyta</taxon>
        <taxon>Tracheophyta</taxon>
        <taxon>Spermatophyta</taxon>
        <taxon>Magnoliopsida</taxon>
        <taxon>Liliopsida</taxon>
        <taxon>Poales</taxon>
        <taxon>Poaceae</taxon>
        <taxon>PACMAD clade</taxon>
        <taxon>Panicoideae</taxon>
        <taxon>Andropogonodae</taxon>
        <taxon>Andropogoneae</taxon>
        <taxon>Tripsacinae</taxon>
        <taxon>Zea</taxon>
    </lineage>
</organism>
<evidence type="ECO:0000256" key="1">
    <source>
        <dbReference type="SAM" id="MobiDB-lite"/>
    </source>
</evidence>
<gene>
    <name evidence="2" type="ORF">ZEAMMB73_Zm00001d007870</name>
</gene>
<dbReference type="GO" id="GO:0016020">
    <property type="term" value="C:membrane"/>
    <property type="evidence" value="ECO:0007669"/>
    <property type="project" value="InterPro"/>
</dbReference>
<dbReference type="GO" id="GO:0016560">
    <property type="term" value="P:protein import into peroxisome matrix, docking"/>
    <property type="evidence" value="ECO:0007669"/>
    <property type="project" value="InterPro"/>
</dbReference>
<dbReference type="GO" id="GO:0005777">
    <property type="term" value="C:peroxisome"/>
    <property type="evidence" value="ECO:0007669"/>
    <property type="project" value="InterPro"/>
</dbReference>
<sequence length="214" mass="24115">METPMEGMVDPTCIVHMVDLATLMVPVDSEIACTRVTEEVMVVACTAVACMEEACMVGWEVMVVTAWAEWVVWAWVHTVIRIQIRWALLHPRQVSGCPSSECAITFTKCRITSLFISRRTQMHGVVNFFGRISFLVEQNTQASYFFMTAMLQLFDRSGMLYGELARFVLRLLGVRRKPKKGGSIQGPEALAFEGPSRQSTEAPKTNNWDNVWGN</sequence>
<dbReference type="ExpressionAtlas" id="A0A1D6F9D5">
    <property type="expression patterns" value="baseline and differential"/>
</dbReference>
<dbReference type="PANTHER" id="PTHR19332:SF12">
    <property type="entry name" value="PEROXIN-13"/>
    <property type="match status" value="1"/>
</dbReference>
<feature type="compositionally biased region" description="Polar residues" evidence="1">
    <location>
        <begin position="196"/>
        <end position="214"/>
    </location>
</feature>
<dbReference type="EMBL" id="CM007648">
    <property type="protein sequence ID" value="ONM27759.1"/>
    <property type="molecule type" value="Genomic_DNA"/>
</dbReference>
<name>A0A1D6F9D5_MAIZE</name>
<evidence type="ECO:0000313" key="2">
    <source>
        <dbReference type="EMBL" id="ONM27759.1"/>
    </source>
</evidence>
<dbReference type="PANTHER" id="PTHR19332">
    <property type="entry name" value="PEROXISOMAL MEMBRANE PROTEIN PEX13"/>
    <property type="match status" value="1"/>
</dbReference>
<reference evidence="2" key="1">
    <citation type="submission" date="2015-12" db="EMBL/GenBank/DDBJ databases">
        <title>Update maize B73 reference genome by single molecule sequencing technologies.</title>
        <authorList>
            <consortium name="Maize Genome Sequencing Project"/>
            <person name="Ware D."/>
        </authorList>
    </citation>
    <scope>NUCLEOTIDE SEQUENCE [LARGE SCALE GENOMIC DNA]</scope>
    <source>
        <tissue evidence="2">Seedling</tissue>
    </source>
</reference>
<feature type="region of interest" description="Disordered" evidence="1">
    <location>
        <begin position="178"/>
        <end position="214"/>
    </location>
</feature>
<dbReference type="InterPro" id="IPR035463">
    <property type="entry name" value="Pex13"/>
</dbReference>
<protein>
    <submittedName>
        <fullName evidence="2">Uncharacterized protein</fullName>
    </submittedName>
</protein>
<accession>A0A1D6F9D5</accession>